<accession>A0AAN8CG21</accession>
<sequence length="84" mass="9047">MFFLLMLHASFAAVSPHALYVNSPGDDERRIIASHDEQRLSEVSGGRGGISSRPIRAQLSLLILDSSSVVLVFSSPPPAHTSVF</sequence>
<feature type="signal peptide" evidence="1">
    <location>
        <begin position="1"/>
        <end position="16"/>
    </location>
</feature>
<dbReference type="Proteomes" id="UP001335648">
    <property type="component" value="Unassembled WGS sequence"/>
</dbReference>
<evidence type="ECO:0000313" key="2">
    <source>
        <dbReference type="EMBL" id="KAK5901770.1"/>
    </source>
</evidence>
<dbReference type="EMBL" id="JAULUE010002051">
    <property type="protein sequence ID" value="KAK5901770.1"/>
    <property type="molecule type" value="Genomic_DNA"/>
</dbReference>
<reference evidence="2 3" key="1">
    <citation type="journal article" date="2023" name="Mol. Biol. Evol.">
        <title>Genomics of Secondarily Temperate Adaptation in the Only Non-Antarctic Icefish.</title>
        <authorList>
            <person name="Rivera-Colon A.G."/>
            <person name="Rayamajhi N."/>
            <person name="Minhas B.F."/>
            <person name="Madrigal G."/>
            <person name="Bilyk K.T."/>
            <person name="Yoon V."/>
            <person name="Hune M."/>
            <person name="Gregory S."/>
            <person name="Cheng C.H.C."/>
            <person name="Catchen J.M."/>
        </authorList>
    </citation>
    <scope>NUCLEOTIDE SEQUENCE [LARGE SCALE GENOMIC DNA]</scope>
    <source>
        <strain evidence="2">JC2023a</strain>
    </source>
</reference>
<feature type="chain" id="PRO_5042872673" description="Secreted protein" evidence="1">
    <location>
        <begin position="17"/>
        <end position="84"/>
    </location>
</feature>
<keyword evidence="3" id="KW-1185">Reference proteome</keyword>
<dbReference type="AlphaFoldDB" id="A0AAN8CG21"/>
<evidence type="ECO:0008006" key="4">
    <source>
        <dbReference type="Google" id="ProtNLM"/>
    </source>
</evidence>
<name>A0AAN8CG21_9TELE</name>
<evidence type="ECO:0000313" key="3">
    <source>
        <dbReference type="Proteomes" id="UP001335648"/>
    </source>
</evidence>
<comment type="caution">
    <text evidence="2">The sequence shown here is derived from an EMBL/GenBank/DDBJ whole genome shotgun (WGS) entry which is preliminary data.</text>
</comment>
<organism evidence="2 3">
    <name type="scientific">Champsocephalus esox</name>
    <name type="common">pike icefish</name>
    <dbReference type="NCBI Taxonomy" id="159716"/>
    <lineage>
        <taxon>Eukaryota</taxon>
        <taxon>Metazoa</taxon>
        <taxon>Chordata</taxon>
        <taxon>Craniata</taxon>
        <taxon>Vertebrata</taxon>
        <taxon>Euteleostomi</taxon>
        <taxon>Actinopterygii</taxon>
        <taxon>Neopterygii</taxon>
        <taxon>Teleostei</taxon>
        <taxon>Neoteleostei</taxon>
        <taxon>Acanthomorphata</taxon>
        <taxon>Eupercaria</taxon>
        <taxon>Perciformes</taxon>
        <taxon>Notothenioidei</taxon>
        <taxon>Channichthyidae</taxon>
        <taxon>Champsocephalus</taxon>
    </lineage>
</organism>
<gene>
    <name evidence="2" type="ORF">CesoFtcFv8_007098</name>
</gene>
<evidence type="ECO:0000256" key="1">
    <source>
        <dbReference type="SAM" id="SignalP"/>
    </source>
</evidence>
<protein>
    <recommendedName>
        <fullName evidence="4">Secreted protein</fullName>
    </recommendedName>
</protein>
<proteinExistence type="predicted"/>
<keyword evidence="1" id="KW-0732">Signal</keyword>